<dbReference type="Proteomes" id="UP000321393">
    <property type="component" value="Unassembled WGS sequence"/>
</dbReference>
<dbReference type="OrthoDB" id="1305407at2759"/>
<evidence type="ECO:0000313" key="1">
    <source>
        <dbReference type="EMBL" id="KAA0040505.1"/>
    </source>
</evidence>
<dbReference type="AlphaFoldDB" id="A0A5D3DII5"/>
<accession>A0A5D3DII5</accession>
<dbReference type="Proteomes" id="UP000321947">
    <property type="component" value="Unassembled WGS sequence"/>
</dbReference>
<comment type="caution">
    <text evidence="2">The sequence shown here is derived from an EMBL/GenBank/DDBJ whole genome shotgun (WGS) entry which is preliminary data.</text>
</comment>
<proteinExistence type="predicted"/>
<protein>
    <submittedName>
        <fullName evidence="2">Ty1-copia retrotransposon protein</fullName>
    </submittedName>
</protein>
<evidence type="ECO:0000313" key="2">
    <source>
        <dbReference type="EMBL" id="TYK23456.1"/>
    </source>
</evidence>
<organism evidence="2 4">
    <name type="scientific">Cucumis melo var. makuwa</name>
    <name type="common">Oriental melon</name>
    <dbReference type="NCBI Taxonomy" id="1194695"/>
    <lineage>
        <taxon>Eukaryota</taxon>
        <taxon>Viridiplantae</taxon>
        <taxon>Streptophyta</taxon>
        <taxon>Embryophyta</taxon>
        <taxon>Tracheophyta</taxon>
        <taxon>Spermatophyta</taxon>
        <taxon>Magnoliopsida</taxon>
        <taxon>eudicotyledons</taxon>
        <taxon>Gunneridae</taxon>
        <taxon>Pentapetalae</taxon>
        <taxon>rosids</taxon>
        <taxon>fabids</taxon>
        <taxon>Cucurbitales</taxon>
        <taxon>Cucurbitaceae</taxon>
        <taxon>Benincaseae</taxon>
        <taxon>Cucumis</taxon>
    </lineage>
</organism>
<dbReference type="EMBL" id="SSTE01017321">
    <property type="protein sequence ID" value="KAA0040505.1"/>
    <property type="molecule type" value="Genomic_DNA"/>
</dbReference>
<evidence type="ECO:0000313" key="4">
    <source>
        <dbReference type="Proteomes" id="UP000321947"/>
    </source>
</evidence>
<name>A0A5D3DII5_CUCMM</name>
<evidence type="ECO:0000313" key="3">
    <source>
        <dbReference type="Proteomes" id="UP000321393"/>
    </source>
</evidence>
<reference evidence="3 4" key="1">
    <citation type="submission" date="2019-08" db="EMBL/GenBank/DDBJ databases">
        <title>Draft genome sequences of two oriental melons (Cucumis melo L. var makuwa).</title>
        <authorList>
            <person name="Kwon S.-Y."/>
        </authorList>
    </citation>
    <scope>NUCLEOTIDE SEQUENCE [LARGE SCALE GENOMIC DNA]</scope>
    <source>
        <strain evidence="4">cv. Chang Bougi</strain>
        <strain evidence="3">cv. SW 3</strain>
        <tissue evidence="2">Leaf</tissue>
    </source>
</reference>
<sequence>MYCSRNLLRHGTLLKSPETQKVGETLGVDQHMCIKEANRLKNKLASTNLNFVNANLVESSVLIEIDPNMLKDKMGKPHEGQVSSRVLGGNREEEAVICYVCRKEGHQRNGRPNQKLIPQANLAKQDDDVIVVVMEVNLIENKID</sequence>
<gene>
    <name evidence="2" type="ORF">E5676_scaffold278G00150</name>
    <name evidence="1" type="ORF">E6C27_scaffold262G00520</name>
</gene>
<dbReference type="EMBL" id="SSTD01004491">
    <property type="protein sequence ID" value="TYK23456.1"/>
    <property type="molecule type" value="Genomic_DNA"/>
</dbReference>